<protein>
    <submittedName>
        <fullName evidence="6">TetR/AcrR family transcriptional regulator</fullName>
    </submittedName>
</protein>
<keyword evidence="2 4" id="KW-0238">DNA-binding</keyword>
<sequence>MADIKHFDPDAALETTLRLFWRQGPEATGIQDVVSATGLSRSSLYATFGGKHDLYLAALQRYVEQRSEPTFQRLAEDERGLLAIADFFSELVTARCTGPFARWGCMVANAHAATQNLTAQNADTQVRAILDRHHQQLCQALTQALTTARSLGQLAPGTTPRSTAEVLALLAYGINLRSRNGADAHALNQTMQTALNALTPSRR</sequence>
<accession>A0A3M2M7E7</accession>
<dbReference type="GO" id="GO:0003677">
    <property type="term" value="F:DNA binding"/>
    <property type="evidence" value="ECO:0007669"/>
    <property type="project" value="UniProtKB-UniRule"/>
</dbReference>
<evidence type="ECO:0000313" key="7">
    <source>
        <dbReference type="Proteomes" id="UP000282674"/>
    </source>
</evidence>
<feature type="domain" description="HTH tetR-type" evidence="5">
    <location>
        <begin position="6"/>
        <end position="66"/>
    </location>
</feature>
<reference evidence="6 7" key="1">
    <citation type="submission" date="2018-10" db="EMBL/GenBank/DDBJ databases">
        <title>Isolation from soil.</title>
        <authorList>
            <person name="Hu J."/>
        </authorList>
    </citation>
    <scope>NUCLEOTIDE SEQUENCE [LARGE SCALE GENOMIC DNA]</scope>
    <source>
        <strain evidence="6 7">NEAU-Ht49</strain>
    </source>
</reference>
<dbReference type="PROSITE" id="PS50977">
    <property type="entry name" value="HTH_TETR_2"/>
    <property type="match status" value="1"/>
</dbReference>
<dbReference type="InterPro" id="IPR036271">
    <property type="entry name" value="Tet_transcr_reg_TetR-rel_C_sf"/>
</dbReference>
<evidence type="ECO:0000256" key="4">
    <source>
        <dbReference type="PROSITE-ProRule" id="PRU00335"/>
    </source>
</evidence>
<dbReference type="InterPro" id="IPR009057">
    <property type="entry name" value="Homeodomain-like_sf"/>
</dbReference>
<evidence type="ECO:0000259" key="5">
    <source>
        <dbReference type="PROSITE" id="PS50977"/>
    </source>
</evidence>
<dbReference type="PANTHER" id="PTHR47506">
    <property type="entry name" value="TRANSCRIPTIONAL REGULATORY PROTEIN"/>
    <property type="match status" value="1"/>
</dbReference>
<dbReference type="SUPFAM" id="SSF46689">
    <property type="entry name" value="Homeodomain-like"/>
    <property type="match status" value="1"/>
</dbReference>
<keyword evidence="7" id="KW-1185">Reference proteome</keyword>
<evidence type="ECO:0000256" key="2">
    <source>
        <dbReference type="ARBA" id="ARBA00023125"/>
    </source>
</evidence>
<gene>
    <name evidence="6" type="ORF">EBO15_09560</name>
</gene>
<dbReference type="InterPro" id="IPR011075">
    <property type="entry name" value="TetR_C"/>
</dbReference>
<dbReference type="EMBL" id="RFFG01000013">
    <property type="protein sequence ID" value="RMI45452.1"/>
    <property type="molecule type" value="Genomic_DNA"/>
</dbReference>
<feature type="DNA-binding region" description="H-T-H motif" evidence="4">
    <location>
        <begin position="29"/>
        <end position="48"/>
    </location>
</feature>
<dbReference type="PANTHER" id="PTHR47506:SF1">
    <property type="entry name" value="HTH-TYPE TRANSCRIPTIONAL REGULATOR YJDC"/>
    <property type="match status" value="1"/>
</dbReference>
<evidence type="ECO:0000256" key="3">
    <source>
        <dbReference type="ARBA" id="ARBA00023163"/>
    </source>
</evidence>
<comment type="caution">
    <text evidence="6">The sequence shown here is derived from an EMBL/GenBank/DDBJ whole genome shotgun (WGS) entry which is preliminary data.</text>
</comment>
<proteinExistence type="predicted"/>
<dbReference type="Proteomes" id="UP000282674">
    <property type="component" value="Unassembled WGS sequence"/>
</dbReference>
<dbReference type="Gene3D" id="1.10.357.10">
    <property type="entry name" value="Tetracycline Repressor, domain 2"/>
    <property type="match status" value="1"/>
</dbReference>
<dbReference type="SUPFAM" id="SSF48498">
    <property type="entry name" value="Tetracyclin repressor-like, C-terminal domain"/>
    <property type="match status" value="1"/>
</dbReference>
<keyword evidence="3" id="KW-0804">Transcription</keyword>
<keyword evidence="1" id="KW-0805">Transcription regulation</keyword>
<dbReference type="Pfam" id="PF00440">
    <property type="entry name" value="TetR_N"/>
    <property type="match status" value="1"/>
</dbReference>
<name>A0A3M2M7E7_9ACTN</name>
<dbReference type="Gene3D" id="1.10.10.60">
    <property type="entry name" value="Homeodomain-like"/>
    <property type="match status" value="1"/>
</dbReference>
<organism evidence="6 7">
    <name type="scientific">Actinomadura harenae</name>
    <dbReference type="NCBI Taxonomy" id="2483351"/>
    <lineage>
        <taxon>Bacteria</taxon>
        <taxon>Bacillati</taxon>
        <taxon>Actinomycetota</taxon>
        <taxon>Actinomycetes</taxon>
        <taxon>Streptosporangiales</taxon>
        <taxon>Thermomonosporaceae</taxon>
        <taxon>Actinomadura</taxon>
    </lineage>
</organism>
<dbReference type="RefSeq" id="WP_122193973.1">
    <property type="nucleotide sequence ID" value="NZ_JBHSKC010000022.1"/>
</dbReference>
<evidence type="ECO:0000313" key="6">
    <source>
        <dbReference type="EMBL" id="RMI45452.1"/>
    </source>
</evidence>
<dbReference type="Pfam" id="PF16925">
    <property type="entry name" value="TetR_C_13"/>
    <property type="match status" value="1"/>
</dbReference>
<dbReference type="AlphaFoldDB" id="A0A3M2M7E7"/>
<evidence type="ECO:0000256" key="1">
    <source>
        <dbReference type="ARBA" id="ARBA00023015"/>
    </source>
</evidence>
<dbReference type="OrthoDB" id="9805134at2"/>
<dbReference type="InterPro" id="IPR001647">
    <property type="entry name" value="HTH_TetR"/>
</dbReference>